<evidence type="ECO:0000256" key="3">
    <source>
        <dbReference type="ARBA" id="ARBA00022106"/>
    </source>
</evidence>
<dbReference type="GO" id="GO:0042910">
    <property type="term" value="F:xenobiotic transmembrane transporter activity"/>
    <property type="evidence" value="ECO:0007669"/>
    <property type="project" value="InterPro"/>
</dbReference>
<evidence type="ECO:0000313" key="12">
    <source>
        <dbReference type="Proteomes" id="UP000245921"/>
    </source>
</evidence>
<dbReference type="RefSeq" id="WP_109604650.1">
    <property type="nucleotide sequence ID" value="NZ_QGGI01000007.1"/>
</dbReference>
<feature type="transmembrane region" description="Helical" evidence="10">
    <location>
        <begin position="137"/>
        <end position="154"/>
    </location>
</feature>
<evidence type="ECO:0000256" key="4">
    <source>
        <dbReference type="ARBA" id="ARBA00022448"/>
    </source>
</evidence>
<dbReference type="InterPro" id="IPR048279">
    <property type="entry name" value="MdtK-like"/>
</dbReference>
<dbReference type="Proteomes" id="UP000245921">
    <property type="component" value="Unassembled WGS sequence"/>
</dbReference>
<dbReference type="PIRSF" id="PIRSF006603">
    <property type="entry name" value="DinF"/>
    <property type="match status" value="1"/>
</dbReference>
<reference evidence="11 12" key="1">
    <citation type="submission" date="2018-05" db="EMBL/GenBank/DDBJ databases">
        <title>Genomic Encyclopedia of Type Strains, Phase IV (KMG-IV): sequencing the most valuable type-strain genomes for metagenomic binning, comparative biology and taxonomic classification.</title>
        <authorList>
            <person name="Goeker M."/>
        </authorList>
    </citation>
    <scope>NUCLEOTIDE SEQUENCE [LARGE SCALE GENOMIC DNA]</scope>
    <source>
        <strain evidence="11 12">DSM 24906</strain>
    </source>
</reference>
<feature type="transmembrane region" description="Helical" evidence="10">
    <location>
        <begin position="319"/>
        <end position="342"/>
    </location>
</feature>
<dbReference type="NCBIfam" id="TIGR00797">
    <property type="entry name" value="matE"/>
    <property type="match status" value="1"/>
</dbReference>
<evidence type="ECO:0000256" key="10">
    <source>
        <dbReference type="SAM" id="Phobius"/>
    </source>
</evidence>
<dbReference type="EMBL" id="QGGI01000007">
    <property type="protein sequence ID" value="PWJ95115.1"/>
    <property type="molecule type" value="Genomic_DNA"/>
</dbReference>
<dbReference type="InterPro" id="IPR045070">
    <property type="entry name" value="MATE_MepA-like"/>
</dbReference>
<evidence type="ECO:0000256" key="9">
    <source>
        <dbReference type="ARBA" id="ARBA00023251"/>
    </source>
</evidence>
<evidence type="ECO:0000256" key="8">
    <source>
        <dbReference type="ARBA" id="ARBA00023136"/>
    </source>
</evidence>
<dbReference type="InterPro" id="IPR002528">
    <property type="entry name" value="MATE_fam"/>
</dbReference>
<evidence type="ECO:0000256" key="5">
    <source>
        <dbReference type="ARBA" id="ARBA00022475"/>
    </source>
</evidence>
<keyword evidence="9" id="KW-0046">Antibiotic resistance</keyword>
<evidence type="ECO:0000256" key="7">
    <source>
        <dbReference type="ARBA" id="ARBA00022989"/>
    </source>
</evidence>
<keyword evidence="12" id="KW-1185">Reference proteome</keyword>
<keyword evidence="4" id="KW-0813">Transport</keyword>
<evidence type="ECO:0000256" key="2">
    <source>
        <dbReference type="ARBA" id="ARBA00008417"/>
    </source>
</evidence>
<evidence type="ECO:0000313" key="11">
    <source>
        <dbReference type="EMBL" id="PWJ95115.1"/>
    </source>
</evidence>
<evidence type="ECO:0000256" key="1">
    <source>
        <dbReference type="ARBA" id="ARBA00004651"/>
    </source>
</evidence>
<feature type="transmembrane region" description="Helical" evidence="10">
    <location>
        <begin position="49"/>
        <end position="74"/>
    </location>
</feature>
<dbReference type="GO" id="GO:0046677">
    <property type="term" value="P:response to antibiotic"/>
    <property type="evidence" value="ECO:0007669"/>
    <property type="project" value="UniProtKB-KW"/>
</dbReference>
<feature type="transmembrane region" description="Helical" evidence="10">
    <location>
        <begin position="415"/>
        <end position="437"/>
    </location>
</feature>
<gene>
    <name evidence="11" type="ORF">C7380_10770</name>
</gene>
<feature type="transmembrane region" description="Helical" evidence="10">
    <location>
        <begin position="273"/>
        <end position="298"/>
    </location>
</feature>
<dbReference type="CDD" id="cd13143">
    <property type="entry name" value="MATE_MepA_like"/>
    <property type="match status" value="1"/>
</dbReference>
<dbReference type="GO" id="GO:0005886">
    <property type="term" value="C:plasma membrane"/>
    <property type="evidence" value="ECO:0007669"/>
    <property type="project" value="UniProtKB-SubCell"/>
</dbReference>
<proteinExistence type="inferred from homology"/>
<sequence>MTDREKMMENESIGKLLLKLSLPATIAMMVQALYNFVDTIFIGRGVGTLGIAAISIGFPIQMVVMAFGQMIGIGGASIISRSLGAKDKDKAELTFGNMVSTGIVMGLIITIFGSLFLDQLLSLFGATETILPYAKDYMQVIIYGSVFFVLGMIFNNTVRAEGAANISMFSLLISAGMNIILDPIFIFTFDMGIRGAALATVISQIIGFSFLLLYYLTNKGILNFNFNPFKWNFKIIIETFAIGSSAFARQVAGSVMAIVLNNLLAVYGGDLSIAIYGVINRLIMFTLMPLFGVAQGYLPISGFNYGAKKFDRVKEVMSLSMIVTSIFSTTGFIILQFFPHFLIGIFSKDLELISQGAPALRIASACIWVVGFQVIGSSLFQAIGKAGPALILSMSRQILIFIPMAFLMSNLFGLLGIWLSFPISDGLSALITLYFVLKENKIMKTKIANDPVYSEK</sequence>
<accession>A0AA45C774</accession>
<organism evidence="11 12">
    <name type="scientific">Oceanotoga teriensis</name>
    <dbReference type="NCBI Taxonomy" id="515440"/>
    <lineage>
        <taxon>Bacteria</taxon>
        <taxon>Thermotogati</taxon>
        <taxon>Thermotogota</taxon>
        <taxon>Thermotogae</taxon>
        <taxon>Petrotogales</taxon>
        <taxon>Petrotogaceae</taxon>
        <taxon>Oceanotoga</taxon>
    </lineage>
</organism>
<dbReference type="PANTHER" id="PTHR43823:SF3">
    <property type="entry name" value="MULTIDRUG EXPORT PROTEIN MEPA"/>
    <property type="match status" value="1"/>
</dbReference>
<feature type="transmembrane region" description="Helical" evidence="10">
    <location>
        <begin position="16"/>
        <end position="37"/>
    </location>
</feature>
<dbReference type="InterPro" id="IPR051327">
    <property type="entry name" value="MATE_MepA_subfamily"/>
</dbReference>
<feature type="transmembrane region" description="Helical" evidence="10">
    <location>
        <begin position="390"/>
        <end position="409"/>
    </location>
</feature>
<dbReference type="AlphaFoldDB" id="A0AA45C774"/>
<protein>
    <recommendedName>
        <fullName evidence="3">Multidrug export protein MepA</fullName>
    </recommendedName>
</protein>
<comment type="subcellular location">
    <subcellularLocation>
        <location evidence="1">Cell membrane</location>
        <topology evidence="1">Multi-pass membrane protein</topology>
    </subcellularLocation>
</comment>
<keyword evidence="8 10" id="KW-0472">Membrane</keyword>
<keyword evidence="6 10" id="KW-0812">Transmembrane</keyword>
<name>A0AA45C774_9BACT</name>
<dbReference type="Pfam" id="PF01554">
    <property type="entry name" value="MatE"/>
    <property type="match status" value="2"/>
</dbReference>
<comment type="similarity">
    <text evidence="2">Belongs to the multi antimicrobial extrusion (MATE) (TC 2.A.66.1) family. MepA subfamily.</text>
</comment>
<keyword evidence="7 10" id="KW-1133">Transmembrane helix</keyword>
<dbReference type="PANTHER" id="PTHR43823">
    <property type="entry name" value="SPORULATION PROTEIN YKVU"/>
    <property type="match status" value="1"/>
</dbReference>
<feature type="transmembrane region" description="Helical" evidence="10">
    <location>
        <begin position="95"/>
        <end position="117"/>
    </location>
</feature>
<feature type="transmembrane region" description="Helical" evidence="10">
    <location>
        <begin position="166"/>
        <end position="189"/>
    </location>
</feature>
<feature type="transmembrane region" description="Helical" evidence="10">
    <location>
        <begin position="362"/>
        <end position="383"/>
    </location>
</feature>
<feature type="transmembrane region" description="Helical" evidence="10">
    <location>
        <begin position="195"/>
        <end position="216"/>
    </location>
</feature>
<dbReference type="GO" id="GO:0015297">
    <property type="term" value="F:antiporter activity"/>
    <property type="evidence" value="ECO:0007669"/>
    <property type="project" value="InterPro"/>
</dbReference>
<evidence type="ECO:0000256" key="6">
    <source>
        <dbReference type="ARBA" id="ARBA00022692"/>
    </source>
</evidence>
<comment type="caution">
    <text evidence="11">The sequence shown here is derived from an EMBL/GenBank/DDBJ whole genome shotgun (WGS) entry which is preliminary data.</text>
</comment>
<keyword evidence="5" id="KW-1003">Cell membrane</keyword>